<keyword evidence="2" id="KW-1185">Reference proteome</keyword>
<name>A0A1G8M9U3_9RHOO</name>
<organism evidence="1 2">
    <name type="scientific">Propionivibrio dicarboxylicus</name>
    <dbReference type="NCBI Taxonomy" id="83767"/>
    <lineage>
        <taxon>Bacteria</taxon>
        <taxon>Pseudomonadati</taxon>
        <taxon>Pseudomonadota</taxon>
        <taxon>Betaproteobacteria</taxon>
        <taxon>Rhodocyclales</taxon>
        <taxon>Rhodocyclaceae</taxon>
        <taxon>Propionivibrio</taxon>
    </lineage>
</organism>
<dbReference type="AlphaFoldDB" id="A0A1G8M9U3"/>
<evidence type="ECO:0000313" key="1">
    <source>
        <dbReference type="EMBL" id="SDI64623.1"/>
    </source>
</evidence>
<protein>
    <recommendedName>
        <fullName evidence="3">DUF3088 family protein</fullName>
    </recommendedName>
</protein>
<accession>A0A1G8M9U3</accession>
<dbReference type="Proteomes" id="UP000198607">
    <property type="component" value="Unassembled WGS sequence"/>
</dbReference>
<proteinExistence type="predicted"/>
<dbReference type="Pfam" id="PF11287">
    <property type="entry name" value="DUF3088"/>
    <property type="match status" value="1"/>
</dbReference>
<evidence type="ECO:0000313" key="2">
    <source>
        <dbReference type="Proteomes" id="UP000198607"/>
    </source>
</evidence>
<dbReference type="InterPro" id="IPR021439">
    <property type="entry name" value="DUF3088"/>
</dbReference>
<dbReference type="STRING" id="83767.SAMN05660652_03799"/>
<dbReference type="RefSeq" id="WP_091940104.1">
    <property type="nucleotide sequence ID" value="NZ_FNCY01000024.1"/>
</dbReference>
<evidence type="ECO:0008006" key="3">
    <source>
        <dbReference type="Google" id="ProtNLM"/>
    </source>
</evidence>
<dbReference type="EMBL" id="FNCY01000024">
    <property type="protein sequence ID" value="SDI64623.1"/>
    <property type="molecule type" value="Genomic_DNA"/>
</dbReference>
<dbReference type="OrthoDB" id="8719074at2"/>
<sequence>MSRDILFLLAPDHIQSEGKFRYCPDCALVAGYLSFYPAVANAIDVRRVAPPRPRPEIVALLGEANQGAPVLVLAASSPTLPGIAIKEAQGKRFIDVPGDILAYLGQRYPGGLPL</sequence>
<gene>
    <name evidence="1" type="ORF">SAMN05660652_03799</name>
</gene>
<reference evidence="1 2" key="1">
    <citation type="submission" date="2016-10" db="EMBL/GenBank/DDBJ databases">
        <authorList>
            <person name="de Groot N.N."/>
        </authorList>
    </citation>
    <scope>NUCLEOTIDE SEQUENCE [LARGE SCALE GENOMIC DNA]</scope>
    <source>
        <strain evidence="1 2">DSM 5885</strain>
    </source>
</reference>